<evidence type="ECO:0000259" key="9">
    <source>
        <dbReference type="PROSITE" id="PS51918"/>
    </source>
</evidence>
<keyword evidence="6" id="KW-0474">Menaquinone biosynthesis</keyword>
<feature type="binding site" evidence="6 7">
    <location>
        <position position="78"/>
    </location>
    <ligand>
        <name>[4Fe-4S] cluster</name>
        <dbReference type="ChEBI" id="CHEBI:49883"/>
        <note>4Fe-4S-S-AdoMet</note>
    </ligand>
</feature>
<comment type="caution">
    <text evidence="10">The sequence shown here is derived from an EMBL/GenBank/DDBJ whole genome shotgun (WGS) entry which is preliminary data.</text>
</comment>
<dbReference type="GO" id="GO:0102573">
    <property type="term" value="F:aminodeoxyfutalosine synthase activity"/>
    <property type="evidence" value="ECO:0007669"/>
    <property type="project" value="UniProtKB-EC"/>
</dbReference>
<keyword evidence="6 10" id="KW-0808">Transferase</keyword>
<dbReference type="InterPro" id="IPR007197">
    <property type="entry name" value="rSAM"/>
</dbReference>
<dbReference type="Proteomes" id="UP000494245">
    <property type="component" value="Unassembled WGS sequence"/>
</dbReference>
<reference evidence="10 11" key="2">
    <citation type="submission" date="2020-05" db="EMBL/GenBank/DDBJ databases">
        <title>Draft genome sequence of Desulfovibrio sp. strainFSS-1.</title>
        <authorList>
            <person name="Shimoshige H."/>
            <person name="Kobayashi H."/>
            <person name="Maekawa T."/>
        </authorList>
    </citation>
    <scope>NUCLEOTIDE SEQUENCE [LARGE SCALE GENOMIC DNA]</scope>
    <source>
        <strain evidence="10 11">SIID29052-01</strain>
    </source>
</reference>
<dbReference type="GO" id="GO:0051539">
    <property type="term" value="F:4 iron, 4 sulfur cluster binding"/>
    <property type="evidence" value="ECO:0007669"/>
    <property type="project" value="UniProtKB-KW"/>
</dbReference>
<dbReference type="RefSeq" id="WP_173087025.1">
    <property type="nucleotide sequence ID" value="NZ_BLTE01000025.1"/>
</dbReference>
<comment type="function">
    <text evidence="6">Radical SAM enzyme that catalyzes the addition of the adenosyl radical to the double bond of 3-[(1-carboxyvinyl)oxy]benzoate, leading to aminodeoxyfutalosine (AFL), a key intermediate in the formation of menaquinone (MK, vitamin K2) from chorismate.</text>
</comment>
<keyword evidence="2 6" id="KW-0949">S-adenosyl-L-methionine</keyword>
<evidence type="ECO:0000256" key="4">
    <source>
        <dbReference type="ARBA" id="ARBA00023004"/>
    </source>
</evidence>
<dbReference type="InterPro" id="IPR022432">
    <property type="entry name" value="MqnE"/>
</dbReference>
<gene>
    <name evidence="6 10" type="primary">mqnE</name>
    <name evidence="10" type="ORF">NNJEOMEG_03759</name>
</gene>
<feature type="domain" description="Radical SAM core" evidence="9">
    <location>
        <begin position="57"/>
        <end position="289"/>
    </location>
</feature>
<dbReference type="GO" id="GO:0009234">
    <property type="term" value="P:menaquinone biosynthetic process"/>
    <property type="evidence" value="ECO:0007669"/>
    <property type="project" value="UniProtKB-UniRule"/>
</dbReference>
<dbReference type="PROSITE" id="PS51918">
    <property type="entry name" value="RADICAL_SAM"/>
    <property type="match status" value="1"/>
</dbReference>
<dbReference type="EMBL" id="BLTE01000025">
    <property type="protein sequence ID" value="GFK95886.1"/>
    <property type="molecule type" value="Genomic_DNA"/>
</dbReference>
<evidence type="ECO:0000256" key="5">
    <source>
        <dbReference type="ARBA" id="ARBA00023014"/>
    </source>
</evidence>
<evidence type="ECO:0000256" key="2">
    <source>
        <dbReference type="ARBA" id="ARBA00022691"/>
    </source>
</evidence>
<dbReference type="GO" id="GO:0005506">
    <property type="term" value="F:iron ion binding"/>
    <property type="evidence" value="ECO:0007669"/>
    <property type="project" value="UniProtKB-UniRule"/>
</dbReference>
<proteinExistence type="inferred from homology"/>
<dbReference type="UniPathway" id="UPA00079"/>
<keyword evidence="5 6" id="KW-0411">Iron-sulfur</keyword>
<protein>
    <recommendedName>
        <fullName evidence="6">Aminodeoxyfutalosine synthase</fullName>
        <shortName evidence="6">AFL synthase</shortName>
        <shortName evidence="6">Aminofutalosine synthase</shortName>
        <ecNumber evidence="6">2.5.1.120</ecNumber>
    </recommendedName>
    <alternativeName>
        <fullName evidence="6">Menaquinone biosynthetic enzyme MqnE</fullName>
    </alternativeName>
</protein>
<dbReference type="InterPro" id="IPR034405">
    <property type="entry name" value="F420"/>
</dbReference>
<name>A0A6V8M1R8_9BACT</name>
<dbReference type="PIRSF" id="PIRSF004762">
    <property type="entry name" value="CHP00423"/>
    <property type="match status" value="1"/>
</dbReference>
<evidence type="ECO:0000256" key="7">
    <source>
        <dbReference type="PIRSR" id="PIRSR004762-1"/>
    </source>
</evidence>
<dbReference type="PANTHER" id="PTHR43076:SF7">
    <property type="entry name" value="AMINODEOXYFUTALOSINE SYNTHASE"/>
    <property type="match status" value="1"/>
</dbReference>
<dbReference type="Pfam" id="PF19288">
    <property type="entry name" value="CofH_C"/>
    <property type="match status" value="1"/>
</dbReference>
<dbReference type="SUPFAM" id="SSF102114">
    <property type="entry name" value="Radical SAM enzymes"/>
    <property type="match status" value="1"/>
</dbReference>
<dbReference type="EC" id="2.5.1.120" evidence="6"/>
<feature type="binding site" evidence="6 7">
    <location>
        <position position="75"/>
    </location>
    <ligand>
        <name>[4Fe-4S] cluster</name>
        <dbReference type="ChEBI" id="CHEBI:49883"/>
        <note>4Fe-4S-S-AdoMet</note>
    </ligand>
</feature>
<comment type="catalytic activity">
    <reaction evidence="6">
        <text>3-[(1-carboxyvinyl)-oxy]benzoate + S-adenosyl-L-methionine + H2O = 6-amino-6-deoxyfutalosine + hydrogencarbonate + L-methionine + H(+)</text>
        <dbReference type="Rhea" id="RHEA:33075"/>
        <dbReference type="ChEBI" id="CHEBI:15377"/>
        <dbReference type="ChEBI" id="CHEBI:15378"/>
        <dbReference type="ChEBI" id="CHEBI:17544"/>
        <dbReference type="ChEBI" id="CHEBI:57844"/>
        <dbReference type="ChEBI" id="CHEBI:59789"/>
        <dbReference type="ChEBI" id="CHEBI:64286"/>
        <dbReference type="ChEBI" id="CHEBI:76981"/>
        <dbReference type="EC" id="2.5.1.120"/>
    </reaction>
</comment>
<dbReference type="InterPro" id="IPR013785">
    <property type="entry name" value="Aldolase_TIM"/>
</dbReference>
<dbReference type="NCBIfam" id="TIGR03700">
    <property type="entry name" value="mena_SCO4494"/>
    <property type="match status" value="1"/>
</dbReference>
<evidence type="ECO:0000313" key="10">
    <source>
        <dbReference type="EMBL" id="GFK95886.1"/>
    </source>
</evidence>
<dbReference type="PANTHER" id="PTHR43076">
    <property type="entry name" value="FO SYNTHASE (COFH)"/>
    <property type="match status" value="1"/>
</dbReference>
<dbReference type="GO" id="GO:0044689">
    <property type="term" value="F:7,8-didemethyl-8-hydroxy-5-deazariboflavin synthase activity"/>
    <property type="evidence" value="ECO:0007669"/>
    <property type="project" value="TreeGrafter"/>
</dbReference>
<dbReference type="SFLD" id="SFLDS00029">
    <property type="entry name" value="Radical_SAM"/>
    <property type="match status" value="1"/>
</dbReference>
<dbReference type="SFLD" id="SFLDF00343">
    <property type="entry name" value="aminofutalosine_synthase_(mqnE"/>
    <property type="match status" value="1"/>
</dbReference>
<feature type="binding site" evidence="8">
    <location>
        <position position="181"/>
    </location>
    <ligand>
        <name>S-adenosyl-L-methionine</name>
        <dbReference type="ChEBI" id="CHEBI:59789"/>
    </ligand>
</feature>
<reference evidence="10 11" key="1">
    <citation type="submission" date="2020-04" db="EMBL/GenBank/DDBJ databases">
        <authorList>
            <consortium name="Desulfovibrio sp. FSS-1 genome sequencing consortium"/>
            <person name="Shimoshige H."/>
            <person name="Kobayashi H."/>
            <person name="Maekawa T."/>
        </authorList>
    </citation>
    <scope>NUCLEOTIDE SEQUENCE [LARGE SCALE GENOMIC DNA]</scope>
    <source>
        <strain evidence="10 11">SIID29052-01</strain>
    </source>
</reference>
<dbReference type="InterPro" id="IPR058240">
    <property type="entry name" value="rSAM_sf"/>
</dbReference>
<dbReference type="Gene3D" id="3.20.20.70">
    <property type="entry name" value="Aldolase class I"/>
    <property type="match status" value="1"/>
</dbReference>
<feature type="binding site" evidence="6 7">
    <location>
        <position position="71"/>
    </location>
    <ligand>
        <name>[4Fe-4S] cluster</name>
        <dbReference type="ChEBI" id="CHEBI:49883"/>
        <note>4Fe-4S-S-AdoMet</note>
    </ligand>
</feature>
<dbReference type="InterPro" id="IPR045567">
    <property type="entry name" value="CofH/MnqC-like_C"/>
</dbReference>
<evidence type="ECO:0000256" key="3">
    <source>
        <dbReference type="ARBA" id="ARBA00022723"/>
    </source>
</evidence>
<dbReference type="AlphaFoldDB" id="A0A6V8M1R8"/>
<keyword evidence="1 6" id="KW-0004">4Fe-4S</keyword>
<keyword evidence="11" id="KW-1185">Reference proteome</keyword>
<sequence length="377" mass="40704">MESIPFADLGLASARDKVLAGERLSLDEGLALLECPDPHALQALAWAARERRHGDRAHYVVNRHVNPTNICVNRCRFCAYRRDEGQKGAYVLTPDEAMAKLADAGPLDEVHIVGGCHPSLGLDYYLDLARRVRAAYPRASIKALTAVEVEHLARLSGLDVPVVLAALREAGVDMLPGGGAEIFADAARRTLCPEKLSGEGWLQVMAQAHEAGLRSNATMLFGHVETPRERLEHLDALRRQQDATGGFVCFIPLPYLPGNNPLGAEAQGPQAMDVLRTVAVSRLMLDNFPHIKAYWVMLGLKLAQLCLSWGADDLDGTVVEEKIGHEAGSESSQALTTAQLEEAIRASGFTPVRRDGLFRAAHDGNAPASAGKEAPHA</sequence>
<evidence type="ECO:0000313" key="11">
    <source>
        <dbReference type="Proteomes" id="UP000494245"/>
    </source>
</evidence>
<keyword evidence="4 6" id="KW-0408">Iron</keyword>
<evidence type="ECO:0000256" key="1">
    <source>
        <dbReference type="ARBA" id="ARBA00022485"/>
    </source>
</evidence>
<dbReference type="NCBIfam" id="TIGR00423">
    <property type="entry name" value="CofH family radical SAM protein"/>
    <property type="match status" value="1"/>
</dbReference>
<dbReference type="InterPro" id="IPR020050">
    <property type="entry name" value="FO_synthase_su2"/>
</dbReference>
<dbReference type="SFLD" id="SFLDG01389">
    <property type="entry name" value="menaquinone_synthsis_involved"/>
    <property type="match status" value="1"/>
</dbReference>
<evidence type="ECO:0000256" key="6">
    <source>
        <dbReference type="HAMAP-Rule" id="MF_00993"/>
    </source>
</evidence>
<dbReference type="Pfam" id="PF04055">
    <property type="entry name" value="Radical_SAM"/>
    <property type="match status" value="1"/>
</dbReference>
<comment type="pathway">
    <text evidence="6">Quinol/quinone metabolism; menaquinone biosynthesis.</text>
</comment>
<keyword evidence="3 6" id="KW-0479">Metal-binding</keyword>
<evidence type="ECO:0000256" key="8">
    <source>
        <dbReference type="PIRSR" id="PIRSR004762-2"/>
    </source>
</evidence>
<dbReference type="SFLD" id="SFLDG01064">
    <property type="entry name" value="F420__menaquinone_cofactor_bio"/>
    <property type="match status" value="1"/>
</dbReference>
<accession>A0A6V8M1R8</accession>
<feature type="binding site" evidence="8">
    <location>
        <position position="77"/>
    </location>
    <ligand>
        <name>S-adenosyl-L-methionine</name>
        <dbReference type="ChEBI" id="CHEBI:59789"/>
    </ligand>
</feature>
<comment type="similarity">
    <text evidence="6">Belongs to the radical SAM superfamily. MqnE family.</text>
</comment>
<dbReference type="HAMAP" id="MF_00993">
    <property type="entry name" value="MqnE"/>
    <property type="match status" value="1"/>
</dbReference>
<comment type="cofactor">
    <cofactor evidence="6 7">
        <name>[4Fe-4S] cluster</name>
        <dbReference type="ChEBI" id="CHEBI:49883"/>
    </cofactor>
    <text evidence="6 7">Binds 1 [4Fe-4S] cluster. The cluster is coordinated with 3 cysteines and an exchangeable S-adenosyl-L-methionine.</text>
</comment>
<organism evidence="10 11">
    <name type="scientific">Fundidesulfovibrio magnetotacticus</name>
    <dbReference type="NCBI Taxonomy" id="2730080"/>
    <lineage>
        <taxon>Bacteria</taxon>
        <taxon>Pseudomonadati</taxon>
        <taxon>Thermodesulfobacteriota</taxon>
        <taxon>Desulfovibrionia</taxon>
        <taxon>Desulfovibrionales</taxon>
        <taxon>Desulfovibrionaceae</taxon>
        <taxon>Fundidesulfovibrio</taxon>
    </lineage>
</organism>